<keyword evidence="2" id="KW-0472">Membrane</keyword>
<dbReference type="KEGG" id="laq:GLA29479_5030"/>
<dbReference type="KEGG" id="lab:LA76x_4558"/>
<feature type="transmembrane region" description="Helical" evidence="2">
    <location>
        <begin position="42"/>
        <end position="59"/>
    </location>
</feature>
<proteinExistence type="predicted"/>
<keyword evidence="2" id="KW-0812">Transmembrane</keyword>
<evidence type="ECO:0000256" key="1">
    <source>
        <dbReference type="SAM" id="MobiDB-lite"/>
    </source>
</evidence>
<gene>
    <name evidence="3" type="ORF">LA76x_4558</name>
</gene>
<protein>
    <submittedName>
        <fullName evidence="3">Tetratricopeptide repeat family protein</fullName>
    </submittedName>
</protein>
<dbReference type="RefSeq" id="WP_057919331.1">
    <property type="nucleotide sequence ID" value="NZ_CP011129.1"/>
</dbReference>
<keyword evidence="2" id="KW-1133">Transmembrane helix</keyword>
<dbReference type="Proteomes" id="UP000060787">
    <property type="component" value="Chromosome"/>
</dbReference>
<accession>A0A0S2E4Z1</accession>
<dbReference type="EMBL" id="CP011129">
    <property type="protein sequence ID" value="ALN82666.1"/>
    <property type="molecule type" value="Genomic_DNA"/>
</dbReference>
<keyword evidence="4" id="KW-1185">Reference proteome</keyword>
<dbReference type="SUPFAM" id="SSF48452">
    <property type="entry name" value="TPR-like"/>
    <property type="match status" value="1"/>
</dbReference>
<dbReference type="PATRIC" id="fig|84531.7.peg.4913"/>
<evidence type="ECO:0000313" key="3">
    <source>
        <dbReference type="EMBL" id="ALN82666.1"/>
    </source>
</evidence>
<sequence>MDTITDPQTILAAGAYGTALLFFAYGAYALLKTRNAEQNKNVRWYLGIGAAVVVAMIGFDTLKSWRSGERVVPNVYLTFSPRFSAIDLPDPEIIYRGQAFSPNAAIEVADNNSSINISVDSIIKKVEDLQQNNRDLRNAVGSAALANQAPELADEIAAAKAGGEDACAGGDATLCGWKQLSEGKLDSAQETLTQAVKDTPASNPKTRATALSGLGEIYVGQGRIAEAQVVLRKAAALGNEGAKKRLDTLALPPKEQRLRPTPVPAPELQRAPLQRELLQREARAARLPARG</sequence>
<evidence type="ECO:0000313" key="4">
    <source>
        <dbReference type="Proteomes" id="UP000060787"/>
    </source>
</evidence>
<evidence type="ECO:0000256" key="2">
    <source>
        <dbReference type="SAM" id="Phobius"/>
    </source>
</evidence>
<feature type="region of interest" description="Disordered" evidence="1">
    <location>
        <begin position="246"/>
        <end position="274"/>
    </location>
</feature>
<organism evidence="3 4">
    <name type="scientific">Lysobacter antibioticus</name>
    <dbReference type="NCBI Taxonomy" id="84531"/>
    <lineage>
        <taxon>Bacteria</taxon>
        <taxon>Pseudomonadati</taxon>
        <taxon>Pseudomonadota</taxon>
        <taxon>Gammaproteobacteria</taxon>
        <taxon>Lysobacterales</taxon>
        <taxon>Lysobacteraceae</taxon>
        <taxon>Lysobacter</taxon>
    </lineage>
</organism>
<dbReference type="OrthoDB" id="6022408at2"/>
<feature type="transmembrane region" description="Helical" evidence="2">
    <location>
        <begin position="12"/>
        <end position="30"/>
    </location>
</feature>
<dbReference type="InterPro" id="IPR011990">
    <property type="entry name" value="TPR-like_helical_dom_sf"/>
</dbReference>
<name>A0A0S2E4Z1_LYSAN</name>
<dbReference type="Gene3D" id="1.25.40.10">
    <property type="entry name" value="Tetratricopeptide repeat domain"/>
    <property type="match status" value="1"/>
</dbReference>
<dbReference type="AlphaFoldDB" id="A0A0S2E4Z1"/>
<reference evidence="3 4" key="1">
    <citation type="journal article" date="2015" name="BMC Genomics">
        <title>Comparative genomics and metabolic profiling of the genus Lysobacter.</title>
        <authorList>
            <person name="de Bruijn I."/>
            <person name="Cheng X."/>
            <person name="de Jager V."/>
            <person name="Exposito R.G."/>
            <person name="Watrous J."/>
            <person name="Patel N."/>
            <person name="Postma J."/>
            <person name="Dorrestein P.C."/>
            <person name="Kobayashi D."/>
            <person name="Raaijmakers J.M."/>
        </authorList>
    </citation>
    <scope>NUCLEOTIDE SEQUENCE [LARGE SCALE GENOMIC DNA]</scope>
    <source>
        <strain evidence="3 4">76</strain>
    </source>
</reference>